<reference evidence="3 4" key="1">
    <citation type="submission" date="2019-06" db="EMBL/GenBank/DDBJ databases">
        <title>Genome Sequence of the Brown Rot Fungal Pathogen Monilinia laxa.</title>
        <authorList>
            <person name="De Miccolis Angelini R.M."/>
            <person name="Landi L."/>
            <person name="Abate D."/>
            <person name="Pollastro S."/>
            <person name="Romanazzi G."/>
            <person name="Faretra F."/>
        </authorList>
    </citation>
    <scope>NUCLEOTIDE SEQUENCE [LARGE SCALE GENOMIC DNA]</scope>
    <source>
        <strain evidence="3 4">Mlax316</strain>
    </source>
</reference>
<proteinExistence type="predicted"/>
<dbReference type="AlphaFoldDB" id="A0A5N6KN30"/>
<feature type="compositionally biased region" description="Basic and acidic residues" evidence="2">
    <location>
        <begin position="1"/>
        <end position="10"/>
    </location>
</feature>
<feature type="compositionally biased region" description="Polar residues" evidence="2">
    <location>
        <begin position="395"/>
        <end position="407"/>
    </location>
</feature>
<keyword evidence="1" id="KW-0175">Coiled coil</keyword>
<evidence type="ECO:0000256" key="1">
    <source>
        <dbReference type="SAM" id="Coils"/>
    </source>
</evidence>
<evidence type="ECO:0000256" key="2">
    <source>
        <dbReference type="SAM" id="MobiDB-lite"/>
    </source>
</evidence>
<feature type="compositionally biased region" description="Low complexity" evidence="2">
    <location>
        <begin position="33"/>
        <end position="45"/>
    </location>
</feature>
<evidence type="ECO:0000313" key="4">
    <source>
        <dbReference type="Proteomes" id="UP000326757"/>
    </source>
</evidence>
<organism evidence="3 4">
    <name type="scientific">Monilinia laxa</name>
    <name type="common">Brown rot fungus</name>
    <name type="synonym">Sclerotinia laxa</name>
    <dbReference type="NCBI Taxonomy" id="61186"/>
    <lineage>
        <taxon>Eukaryota</taxon>
        <taxon>Fungi</taxon>
        <taxon>Dikarya</taxon>
        <taxon>Ascomycota</taxon>
        <taxon>Pezizomycotina</taxon>
        <taxon>Leotiomycetes</taxon>
        <taxon>Helotiales</taxon>
        <taxon>Sclerotiniaceae</taxon>
        <taxon>Monilinia</taxon>
    </lineage>
</organism>
<feature type="coiled-coil region" evidence="1">
    <location>
        <begin position="312"/>
        <end position="343"/>
    </location>
</feature>
<feature type="compositionally biased region" description="Acidic residues" evidence="2">
    <location>
        <begin position="88"/>
        <end position="102"/>
    </location>
</feature>
<sequence>MAPKRNRDASSAHYSSELAKKARLDSADPNIGAALSASSRSVARSVRNEQEVEQDDHSDGMDADDESGNTQEEEFDTDSDTDSKDDIKDDVEDDDSNAEVPEEEKQGNDTESVITDSDEYEIDSDDFNYEEIREQRKINDTVLPVKDYDFLLIDTLSGIYDEPQSSHRHQEPDKRLDCTRHTNRLPNLVKHNGVAIFLPLHVWKSIFGSLDEITAVAVSLTSILNFCLFHEVFQEEDMIYRNCPDLLNFRPVERGETGIFAKPYPFPPAVNMEICLRDVLHTWFPSNLTWVHYGDKPKYHGPRSLKIVKRGIRRAEAEEKRVLRRMKEERHEFRREDKKERQEKRRERLDRRFWRREGRLERVAQKHEDDSDYSDSHVCFMSGCVLNYTDAHNRSVYQSSGRGSDTESGPFVEDPDDADESWTEDSELGQY</sequence>
<comment type="caution">
    <text evidence="3">The sequence shown here is derived from an EMBL/GenBank/DDBJ whole genome shotgun (WGS) entry which is preliminary data.</text>
</comment>
<dbReference type="Proteomes" id="UP000326757">
    <property type="component" value="Unassembled WGS sequence"/>
</dbReference>
<dbReference type="OrthoDB" id="3562431at2759"/>
<feature type="compositionally biased region" description="Basic and acidic residues" evidence="2">
    <location>
        <begin position="46"/>
        <end position="60"/>
    </location>
</feature>
<feature type="region of interest" description="Disordered" evidence="2">
    <location>
        <begin position="395"/>
        <end position="431"/>
    </location>
</feature>
<feature type="region of interest" description="Disordered" evidence="2">
    <location>
        <begin position="1"/>
        <end position="120"/>
    </location>
</feature>
<feature type="compositionally biased region" description="Acidic residues" evidence="2">
    <location>
        <begin position="61"/>
        <end position="80"/>
    </location>
</feature>
<accession>A0A5N6KN30</accession>
<protein>
    <submittedName>
        <fullName evidence="3">Uncharacterized protein</fullName>
    </submittedName>
</protein>
<evidence type="ECO:0000313" key="3">
    <source>
        <dbReference type="EMBL" id="KAB8305108.1"/>
    </source>
</evidence>
<gene>
    <name evidence="3" type="ORF">EYC80_004403</name>
</gene>
<dbReference type="EMBL" id="VIGI01000001">
    <property type="protein sequence ID" value="KAB8305108.1"/>
    <property type="molecule type" value="Genomic_DNA"/>
</dbReference>
<feature type="compositionally biased region" description="Acidic residues" evidence="2">
    <location>
        <begin position="413"/>
        <end position="431"/>
    </location>
</feature>
<name>A0A5N6KN30_MONLA</name>
<keyword evidence="4" id="KW-1185">Reference proteome</keyword>